<dbReference type="AlphaFoldDB" id="A0A3L7JHE6"/>
<protein>
    <submittedName>
        <fullName evidence="2">Protein dehydratase</fullName>
    </submittedName>
</protein>
<name>A0A3L7JHE6_9HYPH</name>
<reference evidence="2 3" key="1">
    <citation type="submission" date="2018-10" db="EMBL/GenBank/DDBJ databases">
        <title>Notoacmeibacter sp. M2BS9Y-3-1, whole genome shotgun sequence.</title>
        <authorList>
            <person name="Tuo L."/>
        </authorList>
    </citation>
    <scope>NUCLEOTIDE SEQUENCE [LARGE SCALE GENOMIC DNA]</scope>
    <source>
        <strain evidence="2 3">M2BS9Y-3-1</strain>
    </source>
</reference>
<dbReference type="PANTHER" id="PTHR28152">
    <property type="entry name" value="HYDROXYACYL-THIOESTER DEHYDRATASE TYPE 2, MITOCHONDRIAL"/>
    <property type="match status" value="1"/>
</dbReference>
<dbReference type="GO" id="GO:0019171">
    <property type="term" value="F:(3R)-hydroxyacyl-[acyl-carrier-protein] dehydratase activity"/>
    <property type="evidence" value="ECO:0007669"/>
    <property type="project" value="TreeGrafter"/>
</dbReference>
<sequence length="278" mass="30399">MMALSELDMEVLNGWVGRSEVAEDTVTPGLIERFRATLGPWLFRGEQVDTLPLGGHWCLAPPSAPLGALGPDGHPERGGFLPPVPFENRMWAGGALSFHGPVAANDRVVRASRIAKITPKRGRSGPLVFVSVEHAYHVGDRLAVEERQDLVYRPLHKSSVAKGEGGEGPGPADAFTGDPVTLFRYSALTFNGHRIHYDYPYATREEGYAGLVVHGPLQATLLMNAAAERLKTGALRFEYRGLAPLIVGQPVSIDAEDDRLWLKKSDGTITFESRYQYL</sequence>
<comment type="caution">
    <text evidence="2">The sequence shown here is derived from an EMBL/GenBank/DDBJ whole genome shotgun (WGS) entry which is preliminary data.</text>
</comment>
<evidence type="ECO:0000313" key="2">
    <source>
        <dbReference type="EMBL" id="RLQ87912.1"/>
    </source>
</evidence>
<feature type="domain" description="FAS1-like dehydratase" evidence="1">
    <location>
        <begin position="54"/>
        <end position="137"/>
    </location>
</feature>
<keyword evidence="3" id="KW-1185">Reference proteome</keyword>
<dbReference type="Proteomes" id="UP000281094">
    <property type="component" value="Unassembled WGS sequence"/>
</dbReference>
<dbReference type="RefSeq" id="WP_121644875.1">
    <property type="nucleotide sequence ID" value="NZ_RCWN01000001.1"/>
</dbReference>
<dbReference type="SUPFAM" id="SSF54637">
    <property type="entry name" value="Thioesterase/thiol ester dehydrase-isomerase"/>
    <property type="match status" value="2"/>
</dbReference>
<organism evidence="2 3">
    <name type="scientific">Notoacmeibacter ruber</name>
    <dbReference type="NCBI Taxonomy" id="2670375"/>
    <lineage>
        <taxon>Bacteria</taxon>
        <taxon>Pseudomonadati</taxon>
        <taxon>Pseudomonadota</taxon>
        <taxon>Alphaproteobacteria</taxon>
        <taxon>Hyphomicrobiales</taxon>
        <taxon>Notoacmeibacteraceae</taxon>
        <taxon>Notoacmeibacter</taxon>
    </lineage>
</organism>
<dbReference type="EMBL" id="RCWN01000001">
    <property type="protein sequence ID" value="RLQ87912.1"/>
    <property type="molecule type" value="Genomic_DNA"/>
</dbReference>
<accession>A0A3L7JHE6</accession>
<gene>
    <name evidence="2" type="ORF">D8780_06530</name>
</gene>
<dbReference type="Gene3D" id="3.10.129.10">
    <property type="entry name" value="Hotdog Thioesterase"/>
    <property type="match status" value="2"/>
</dbReference>
<dbReference type="Pfam" id="PF13452">
    <property type="entry name" value="FAS1_DH_region"/>
    <property type="match status" value="1"/>
</dbReference>
<evidence type="ECO:0000259" key="1">
    <source>
        <dbReference type="Pfam" id="PF13452"/>
    </source>
</evidence>
<dbReference type="InterPro" id="IPR052741">
    <property type="entry name" value="Mitochondrial_HTD2"/>
</dbReference>
<dbReference type="InterPro" id="IPR029069">
    <property type="entry name" value="HotDog_dom_sf"/>
</dbReference>
<evidence type="ECO:0000313" key="3">
    <source>
        <dbReference type="Proteomes" id="UP000281094"/>
    </source>
</evidence>
<dbReference type="PANTHER" id="PTHR28152:SF1">
    <property type="entry name" value="HYDROXYACYL-THIOESTER DEHYDRATASE TYPE 2, MITOCHONDRIAL"/>
    <property type="match status" value="1"/>
</dbReference>
<dbReference type="InterPro" id="IPR039569">
    <property type="entry name" value="FAS1-like_DH_region"/>
</dbReference>
<proteinExistence type="predicted"/>